<evidence type="ECO:0000313" key="2">
    <source>
        <dbReference type="EMBL" id="CAA2970840.1"/>
    </source>
</evidence>
<dbReference type="Gene3D" id="1.25.40.10">
    <property type="entry name" value="Tetratricopeptide repeat domain"/>
    <property type="match status" value="1"/>
</dbReference>
<evidence type="ECO:0008006" key="4">
    <source>
        <dbReference type="Google" id="ProtNLM"/>
    </source>
</evidence>
<evidence type="ECO:0000313" key="3">
    <source>
        <dbReference type="Proteomes" id="UP000594638"/>
    </source>
</evidence>
<dbReference type="InterPro" id="IPR011990">
    <property type="entry name" value="TPR-like_helical_dom_sf"/>
</dbReference>
<reference evidence="2 3" key="1">
    <citation type="submission" date="2019-12" db="EMBL/GenBank/DDBJ databases">
        <authorList>
            <person name="Alioto T."/>
            <person name="Alioto T."/>
            <person name="Gomez Garrido J."/>
        </authorList>
    </citation>
    <scope>NUCLEOTIDE SEQUENCE [LARGE SCALE GENOMIC DNA]</scope>
</reference>
<dbReference type="Gramene" id="OE9A068735T1">
    <property type="protein sequence ID" value="OE9A068735C1"/>
    <property type="gene ID" value="OE9A068735"/>
</dbReference>
<dbReference type="InterPro" id="IPR002885">
    <property type="entry name" value="PPR_rpt"/>
</dbReference>
<comment type="caution">
    <text evidence="2">The sequence shown here is derived from an EMBL/GenBank/DDBJ whole genome shotgun (WGS) entry which is preliminary data.</text>
</comment>
<proteinExistence type="predicted"/>
<dbReference type="Pfam" id="PF01535">
    <property type="entry name" value="PPR"/>
    <property type="match status" value="2"/>
</dbReference>
<keyword evidence="3" id="KW-1185">Reference proteome</keyword>
<protein>
    <recommendedName>
        <fullName evidence="4">Pentatricopeptide repeat-containing protein</fullName>
    </recommendedName>
</protein>
<evidence type="ECO:0000256" key="1">
    <source>
        <dbReference type="ARBA" id="ARBA00022737"/>
    </source>
</evidence>
<accession>A0A8S0QY00</accession>
<sequence>MYGEGAVFCFIRGYKVGKEYFSFQVLNLLEARVSRIESDGLGLVSRAIRALTKAYVSLFMFEEAVDTLFKIKRHGFDPCMLSCNFLIYKLAKHGKVDMAIALCEQMKWPKDFVAW</sequence>
<organism evidence="2 3">
    <name type="scientific">Olea europaea subsp. europaea</name>
    <dbReference type="NCBI Taxonomy" id="158383"/>
    <lineage>
        <taxon>Eukaryota</taxon>
        <taxon>Viridiplantae</taxon>
        <taxon>Streptophyta</taxon>
        <taxon>Embryophyta</taxon>
        <taxon>Tracheophyta</taxon>
        <taxon>Spermatophyta</taxon>
        <taxon>Magnoliopsida</taxon>
        <taxon>eudicotyledons</taxon>
        <taxon>Gunneridae</taxon>
        <taxon>Pentapetalae</taxon>
        <taxon>asterids</taxon>
        <taxon>lamiids</taxon>
        <taxon>Lamiales</taxon>
        <taxon>Oleaceae</taxon>
        <taxon>Oleeae</taxon>
        <taxon>Olea</taxon>
    </lineage>
</organism>
<dbReference type="EMBL" id="CACTIH010001985">
    <property type="protein sequence ID" value="CAA2970840.1"/>
    <property type="molecule type" value="Genomic_DNA"/>
</dbReference>
<gene>
    <name evidence="2" type="ORF">OLEA9_A068735</name>
</gene>
<dbReference type="Proteomes" id="UP000594638">
    <property type="component" value="Unassembled WGS sequence"/>
</dbReference>
<name>A0A8S0QY00_OLEEU</name>
<dbReference type="AlphaFoldDB" id="A0A8S0QY00"/>
<dbReference type="OrthoDB" id="1429928at2759"/>
<keyword evidence="1" id="KW-0677">Repeat</keyword>